<keyword evidence="1" id="KW-0596">Phosphopantetheine</keyword>
<dbReference type="EMBL" id="HG735510">
    <property type="protein sequence ID" value="CDJ36044.1"/>
    <property type="molecule type" value="Genomic_DNA"/>
</dbReference>
<dbReference type="InterPro" id="IPR049900">
    <property type="entry name" value="PKS_mFAS_DH"/>
</dbReference>
<dbReference type="InterPro" id="IPR006162">
    <property type="entry name" value="Ppantetheine_attach_site"/>
</dbReference>
<dbReference type="Pfam" id="PF00109">
    <property type="entry name" value="ketoacyl-synt"/>
    <property type="match status" value="1"/>
</dbReference>
<dbReference type="PROSITE" id="PS52004">
    <property type="entry name" value="KS3_2"/>
    <property type="match status" value="1"/>
</dbReference>
<feature type="compositionally biased region" description="Polar residues" evidence="7">
    <location>
        <begin position="322"/>
        <end position="344"/>
    </location>
</feature>
<dbReference type="Pfam" id="PF00550">
    <property type="entry name" value="PP-binding"/>
    <property type="match status" value="1"/>
</dbReference>
<dbReference type="Pfam" id="PF00698">
    <property type="entry name" value="Acyl_transf_1"/>
    <property type="match status" value="1"/>
</dbReference>
<protein>
    <submittedName>
        <fullName evidence="12">Type I fatty acid synthase, related</fullName>
    </submittedName>
</protein>
<dbReference type="GO" id="GO:0006633">
    <property type="term" value="P:fatty acid biosynthetic process"/>
    <property type="evidence" value="ECO:0007669"/>
    <property type="project" value="InterPro"/>
</dbReference>
<evidence type="ECO:0000256" key="2">
    <source>
        <dbReference type="ARBA" id="ARBA00022553"/>
    </source>
</evidence>
<evidence type="ECO:0000256" key="4">
    <source>
        <dbReference type="ARBA" id="ARBA00022737"/>
    </source>
</evidence>
<evidence type="ECO:0000256" key="5">
    <source>
        <dbReference type="ARBA" id="ARBA00023268"/>
    </source>
</evidence>
<keyword evidence="3" id="KW-0808">Transferase</keyword>
<dbReference type="PANTHER" id="PTHR43775">
    <property type="entry name" value="FATTY ACID SYNTHASE"/>
    <property type="match status" value="1"/>
</dbReference>
<name>U6KDL5_9EIME</name>
<dbReference type="PROSITE" id="PS50075">
    <property type="entry name" value="CARRIER"/>
    <property type="match status" value="1"/>
</dbReference>
<dbReference type="InterPro" id="IPR016039">
    <property type="entry name" value="Thiolase-like"/>
</dbReference>
<feature type="region of interest" description="C-terminal hotdog fold" evidence="6">
    <location>
        <begin position="1348"/>
        <end position="1496"/>
    </location>
</feature>
<dbReference type="Pfam" id="PF14765">
    <property type="entry name" value="PS-DH"/>
    <property type="match status" value="1"/>
</dbReference>
<dbReference type="InterPro" id="IPR020841">
    <property type="entry name" value="PKS_Beta-ketoAc_synthase_dom"/>
</dbReference>
<evidence type="ECO:0000259" key="10">
    <source>
        <dbReference type="PROSITE" id="PS52004"/>
    </source>
</evidence>
<dbReference type="InterPro" id="IPR000873">
    <property type="entry name" value="AMP-dep_synth/lig_dom"/>
</dbReference>
<sequence length="1809" mass="197019">MQAIRSFVKYAMIFGVVLMTLQKFASKGIQPRTVAPAYGLAEHTLIVTGKGDWQSSASVLYVDALKLRAERIVEVFTPEEAATKPPGEVQDVVSCGFPFQGVTVKIMDPETHRELPDRHVGEIVAFSESVALGYFNKPEQTESTFRVSVIDAQGNRTPPTGLRTGDCGFMHKGELYVTGRFKDIIIIRGRNYYPSDIEESVLEVPQVRPGCVAAFAIEADSNEVLGVAAELRVEDGLRGVWARVRRQLFDRSSYDQIVKNICKAVASSTGLSVQRVWLLRPRSLPKTSSGKLRRSLARDKLLEGKLDGVIHTYTHHAHQTEGPPNSTRAVANAPSKPTTNQSSEPSHKGHEESGPNHEAVVKSVREAVIDAAKNVLGDVNELPDMQAPLHELGVDSIAAVELAELVSEKLNIDIEPTLMFNYPTMEDIIDFLVREIEGKGGEDALTVNTNTSEVTMAVVGAACNLPGGSTSLSSFWDALMCGVDAMVEVPRSRWDVEDYFDPDPDAEGKMYIREGGFIENAEYFDASFFRISLAEASSMDPQQRLLLEVGYEALHDSGFDKDSLLRANIGTFVGCCCNEWQQTCAQMGLGISSFTATSHAPSILSNRLSYTLGMLGPSLTVDTACSSSLVALHLAIQELKAGSCTSALVAAINHGGRAASLTAPSGPSQERIIRTALRNAGVSPDEVLFVETHGTGTPLGDPIEIGALKAVFRSSRDSPLLLGAVKTNIGHLEGAAGIAGFLKAALALRHEQIPPNLHFKTWNPHIDLKGVEGLHKCRVLYESDSAFAKAINDCGDILKRLVSVPLLSILFSEKDTPKDAERGHGQQTQHWLRQTRFADPALFAFEYAIGRSLIAQGVKPDAVMGVGVGEFVAAAIAGVMSLEDGLRVACQRAKLVETFLPSDTVAVACRVGEKDVEMAISEAGGAAGSTSSVAMSLVYGQKQLVLTGVQSELESVLMKLDIAGRFKYLPDRVGFSSPLLSDVVTPLARIIGGVKLSRPTVKMICPTTGEFCDEQVLSAHYWTQHLIRTSVDEMAKDVEWVFAFPAAEEDTSDRQTSAVQKCLKVIDRVGEQLEMEHCLHGQDETLYRRKPIPWVHIPHPFVGKQRELGDGGFLFETSFPRRAVPLFADHMVNGKAMMPGMGMAEIIASAAFALDLKTPSGAVALENAFFERPMLIGSQRVTYEFNTRTGNRNCGRLSPRTVRTPRRVNDAYVRRPRADSESRGFSTPGLASPSLAPSAWLVSPVSSKESTPKLASIEPRVKDLRLKAELEEVTQSLLSNRGALPDDQVVPQDVEMTIRCHVMKNLGVELSSVWDDETNVHCSARVVLREQNREETLPSLKDLQERCNQTVSVSQLYETLFDLGLQYGPRFRSVHSISRSESEALARLMLPEGCKQDSFESGFLVHPALLDGALHVAASLIGRHASGAHVSMVPVGAGSIWLRKLEVKAGCWAHVELLECRSRSAVVNVRIFDDNWQVVASLEKVALRNVDIGGSVGASIPRDLIWKVRWEKRAELTSQPQDHAQTKGPVLVLGGSLQLMEAFSNALGGEGYGRVLSVEDIPPTRPKVQDLLSSGNWRAIAFVEALTADEYAFLDVPHAAIRLLQAYSSLLNNGVTVPPMWFFTKDIMEAPTEEEQTPPQPDLPAHAGLWGLVKAARLEIEVSTGSATQIGCLDIAPLEKDDDIAKAVVTFLRSSMATSDENELMLRSNTLYAARLEKSDLAVRGALELYMPERGAISNLVVRPQAFAARVPPEHNQVEVRVRAVGLNFRDVLNVMDLYPGDPGPPGADFAGTVVAVGDEVEHNLLHCR</sequence>
<evidence type="ECO:0000259" key="11">
    <source>
        <dbReference type="PROSITE" id="PS52019"/>
    </source>
</evidence>
<feature type="region of interest" description="N-terminal hotdog fold" evidence="6">
    <location>
        <begin position="1099"/>
        <end position="1333"/>
    </location>
</feature>
<evidence type="ECO:0000256" key="7">
    <source>
        <dbReference type="SAM" id="MobiDB-lite"/>
    </source>
</evidence>
<feature type="signal peptide" evidence="8">
    <location>
        <begin position="1"/>
        <end position="26"/>
    </location>
</feature>
<dbReference type="SMART" id="SM00823">
    <property type="entry name" value="PKS_PP"/>
    <property type="match status" value="1"/>
</dbReference>
<feature type="region of interest" description="Disordered" evidence="7">
    <location>
        <begin position="1215"/>
        <end position="1234"/>
    </location>
</feature>
<dbReference type="Gene3D" id="3.10.129.110">
    <property type="entry name" value="Polyketide synthase dehydratase"/>
    <property type="match status" value="1"/>
</dbReference>
<dbReference type="SUPFAM" id="SSF56801">
    <property type="entry name" value="Acetyl-CoA synthetase-like"/>
    <property type="match status" value="1"/>
</dbReference>
<feature type="domain" description="Carrier" evidence="9">
    <location>
        <begin position="359"/>
        <end position="436"/>
    </location>
</feature>
<dbReference type="Pfam" id="PF08240">
    <property type="entry name" value="ADH_N"/>
    <property type="match status" value="1"/>
</dbReference>
<dbReference type="SUPFAM" id="SSF53901">
    <property type="entry name" value="Thiolase-like"/>
    <property type="match status" value="1"/>
</dbReference>
<dbReference type="GO" id="GO:0004312">
    <property type="term" value="F:fatty acid synthase activity"/>
    <property type="evidence" value="ECO:0007669"/>
    <property type="project" value="TreeGrafter"/>
</dbReference>
<evidence type="ECO:0000259" key="9">
    <source>
        <dbReference type="PROSITE" id="PS50075"/>
    </source>
</evidence>
<dbReference type="Gene3D" id="3.40.50.12780">
    <property type="entry name" value="N-terminal domain of ligase-like"/>
    <property type="match status" value="1"/>
</dbReference>
<dbReference type="Gene3D" id="3.10.129.10">
    <property type="entry name" value="Hotdog Thioesterase"/>
    <property type="match status" value="1"/>
</dbReference>
<dbReference type="Gene3D" id="3.30.300.30">
    <property type="match status" value="1"/>
</dbReference>
<accession>U6KDL5</accession>
<dbReference type="Pfam" id="PF00501">
    <property type="entry name" value="AMP-binding"/>
    <property type="match status" value="1"/>
</dbReference>
<dbReference type="InterPro" id="IPR009081">
    <property type="entry name" value="PP-bd_ACP"/>
</dbReference>
<dbReference type="VEuPathDB" id="ToxoDB:EMH_0058560"/>
<dbReference type="SUPFAM" id="SSF47336">
    <property type="entry name" value="ACP-like"/>
    <property type="match status" value="1"/>
</dbReference>
<dbReference type="InterPro" id="IPR042099">
    <property type="entry name" value="ANL_N_sf"/>
</dbReference>
<dbReference type="OrthoDB" id="16262at2759"/>
<feature type="region of interest" description="Disordered" evidence="7">
    <location>
        <begin position="316"/>
        <end position="357"/>
    </location>
</feature>
<dbReference type="Gene3D" id="1.10.1200.10">
    <property type="entry name" value="ACP-like"/>
    <property type="match status" value="1"/>
</dbReference>
<dbReference type="InterPro" id="IPR049551">
    <property type="entry name" value="PKS_DH_C"/>
</dbReference>
<evidence type="ECO:0000256" key="8">
    <source>
        <dbReference type="SAM" id="SignalP"/>
    </source>
</evidence>
<dbReference type="InterPro" id="IPR020806">
    <property type="entry name" value="PKS_PP-bd"/>
</dbReference>
<gene>
    <name evidence="12" type="ORF">EMH_0058560</name>
</gene>
<evidence type="ECO:0000256" key="1">
    <source>
        <dbReference type="ARBA" id="ARBA00022450"/>
    </source>
</evidence>
<reference evidence="12" key="1">
    <citation type="submission" date="2013-10" db="EMBL/GenBank/DDBJ databases">
        <title>Genomic analysis of the causative agents of coccidiosis in chickens.</title>
        <authorList>
            <person name="Reid A.J."/>
            <person name="Blake D."/>
            <person name="Billington K."/>
            <person name="Browne H."/>
            <person name="Dunn M."/>
            <person name="Hung S."/>
            <person name="Kawahara F."/>
            <person name="Miranda-Saavedra D."/>
            <person name="Mourier T."/>
            <person name="Nagra H."/>
            <person name="Otto T.D."/>
            <person name="Rawlings N."/>
            <person name="Sanchez A."/>
            <person name="Sanders M."/>
            <person name="Subramaniam C."/>
            <person name="Tay Y."/>
            <person name="Dear P."/>
            <person name="Doerig C."/>
            <person name="Gruber A."/>
            <person name="Parkinson J."/>
            <person name="Shirley M."/>
            <person name="Wan K.L."/>
            <person name="Berriman M."/>
            <person name="Tomley F."/>
            <person name="Pain A."/>
        </authorList>
    </citation>
    <scope>NUCLEOTIDE SEQUENCE [LARGE SCALE GENOMIC DNA]</scope>
    <source>
        <strain evidence="12">Houghton</strain>
    </source>
</reference>
<dbReference type="InterPro" id="IPR014030">
    <property type="entry name" value="Ketoacyl_synth_N"/>
</dbReference>
<dbReference type="InterPro" id="IPR045851">
    <property type="entry name" value="AMP-bd_C_sf"/>
</dbReference>
<keyword evidence="13" id="KW-1185">Reference proteome</keyword>
<dbReference type="SUPFAM" id="SSF50129">
    <property type="entry name" value="GroES-like"/>
    <property type="match status" value="1"/>
</dbReference>
<dbReference type="SMART" id="SM00826">
    <property type="entry name" value="PKS_DH"/>
    <property type="match status" value="1"/>
</dbReference>
<dbReference type="GO" id="GO:0044550">
    <property type="term" value="P:secondary metabolite biosynthetic process"/>
    <property type="evidence" value="ECO:0007669"/>
    <property type="project" value="UniProtKB-ARBA"/>
</dbReference>
<keyword evidence="8" id="KW-0732">Signal</keyword>
<dbReference type="InterPro" id="IPR014043">
    <property type="entry name" value="Acyl_transferase_dom"/>
</dbReference>
<dbReference type="InterPro" id="IPR011032">
    <property type="entry name" value="GroES-like_sf"/>
</dbReference>
<dbReference type="InterPro" id="IPR049552">
    <property type="entry name" value="PKS_DH_N"/>
</dbReference>
<dbReference type="RefSeq" id="XP_037878333.1">
    <property type="nucleotide sequence ID" value="XM_038022479.1"/>
</dbReference>
<dbReference type="InterPro" id="IPR042104">
    <property type="entry name" value="PKS_dehydratase_sf"/>
</dbReference>
<dbReference type="Proteomes" id="UP000030744">
    <property type="component" value="Unassembled WGS sequence"/>
</dbReference>
<dbReference type="CDD" id="cd00833">
    <property type="entry name" value="PKS"/>
    <property type="match status" value="1"/>
</dbReference>
<dbReference type="InterPro" id="IPR001227">
    <property type="entry name" value="Ac_transferase_dom_sf"/>
</dbReference>
<proteinExistence type="predicted"/>
<keyword evidence="5" id="KW-0511">Multifunctional enzyme</keyword>
<dbReference type="GO" id="GO:0004315">
    <property type="term" value="F:3-oxoacyl-[acyl-carrier-protein] synthase activity"/>
    <property type="evidence" value="ECO:0007669"/>
    <property type="project" value="InterPro"/>
</dbReference>
<dbReference type="InterPro" id="IPR013154">
    <property type="entry name" value="ADH-like_N"/>
</dbReference>
<dbReference type="InterPro" id="IPR016035">
    <property type="entry name" value="Acyl_Trfase/lysoPLipase"/>
</dbReference>
<dbReference type="Gene3D" id="3.90.180.10">
    <property type="entry name" value="Medium-chain alcohol dehydrogenases, catalytic domain"/>
    <property type="match status" value="1"/>
</dbReference>
<evidence type="ECO:0000313" key="12">
    <source>
        <dbReference type="EMBL" id="CDJ36044.1"/>
    </source>
</evidence>
<dbReference type="SUPFAM" id="SSF51735">
    <property type="entry name" value="NAD(P)-binding Rossmann-fold domains"/>
    <property type="match status" value="1"/>
</dbReference>
<dbReference type="Gene3D" id="3.40.50.720">
    <property type="entry name" value="NAD(P)-binding Rossmann-like Domain"/>
    <property type="match status" value="1"/>
</dbReference>
<dbReference type="PROSITE" id="PS00606">
    <property type="entry name" value="KS3_1"/>
    <property type="match status" value="1"/>
</dbReference>
<evidence type="ECO:0000313" key="13">
    <source>
        <dbReference type="Proteomes" id="UP000030744"/>
    </source>
</evidence>
<dbReference type="Gene3D" id="3.40.366.10">
    <property type="entry name" value="Malonyl-Coenzyme A Acyl Carrier Protein, domain 2"/>
    <property type="match status" value="1"/>
</dbReference>
<organism evidence="12 13">
    <name type="scientific">Eimeria mitis</name>
    <dbReference type="NCBI Taxonomy" id="44415"/>
    <lineage>
        <taxon>Eukaryota</taxon>
        <taxon>Sar</taxon>
        <taxon>Alveolata</taxon>
        <taxon>Apicomplexa</taxon>
        <taxon>Conoidasida</taxon>
        <taxon>Coccidia</taxon>
        <taxon>Eucoccidiorida</taxon>
        <taxon>Eimeriorina</taxon>
        <taxon>Eimeriidae</taxon>
        <taxon>Eimeria</taxon>
    </lineage>
</organism>
<dbReference type="PROSITE" id="PS52019">
    <property type="entry name" value="PKS_MFAS_DH"/>
    <property type="match status" value="1"/>
</dbReference>
<feature type="domain" description="PKS/mFAS DH" evidence="11">
    <location>
        <begin position="1099"/>
        <end position="1496"/>
    </location>
</feature>
<evidence type="ECO:0000256" key="3">
    <source>
        <dbReference type="ARBA" id="ARBA00022679"/>
    </source>
</evidence>
<dbReference type="SMART" id="SM00825">
    <property type="entry name" value="PKS_KS"/>
    <property type="match status" value="1"/>
</dbReference>
<dbReference type="GO" id="GO:0031177">
    <property type="term" value="F:phosphopantetheine binding"/>
    <property type="evidence" value="ECO:0007669"/>
    <property type="project" value="InterPro"/>
</dbReference>
<dbReference type="InterPro" id="IPR036291">
    <property type="entry name" value="NAD(P)-bd_dom_sf"/>
</dbReference>
<dbReference type="Gene3D" id="3.40.47.10">
    <property type="match status" value="2"/>
</dbReference>
<dbReference type="SMART" id="SM00827">
    <property type="entry name" value="PKS_AT"/>
    <property type="match status" value="1"/>
</dbReference>
<reference evidence="12" key="2">
    <citation type="submission" date="2013-10" db="EMBL/GenBank/DDBJ databases">
        <authorList>
            <person name="Aslett M."/>
        </authorList>
    </citation>
    <scope>NUCLEOTIDE SEQUENCE [LARGE SCALE GENOMIC DNA]</scope>
    <source>
        <strain evidence="12">Houghton</strain>
    </source>
</reference>
<feature type="compositionally biased region" description="Basic and acidic residues" evidence="7">
    <location>
        <begin position="345"/>
        <end position="357"/>
    </location>
</feature>
<dbReference type="PROSITE" id="PS00012">
    <property type="entry name" value="PHOSPHOPANTETHEINE"/>
    <property type="match status" value="1"/>
</dbReference>
<dbReference type="GeneID" id="60404136"/>
<dbReference type="InterPro" id="IPR036736">
    <property type="entry name" value="ACP-like_sf"/>
</dbReference>
<dbReference type="Pfam" id="PF21089">
    <property type="entry name" value="PKS_DH_N"/>
    <property type="match status" value="1"/>
</dbReference>
<dbReference type="PANTHER" id="PTHR43775:SF37">
    <property type="entry name" value="SI:DKEY-61P9.11"/>
    <property type="match status" value="1"/>
</dbReference>
<evidence type="ECO:0000256" key="6">
    <source>
        <dbReference type="PROSITE-ProRule" id="PRU01363"/>
    </source>
</evidence>
<keyword evidence="4" id="KW-0677">Repeat</keyword>
<dbReference type="SUPFAM" id="SSF52151">
    <property type="entry name" value="FabD/lysophospholipase-like"/>
    <property type="match status" value="1"/>
</dbReference>
<dbReference type="InterPro" id="IPR018201">
    <property type="entry name" value="Ketoacyl_synth_AS"/>
</dbReference>
<dbReference type="InterPro" id="IPR050091">
    <property type="entry name" value="PKS_NRPS_Biosynth_Enz"/>
</dbReference>
<dbReference type="InterPro" id="IPR020807">
    <property type="entry name" value="PKS_DH"/>
</dbReference>
<keyword evidence="2" id="KW-0597">Phosphoprotein</keyword>
<feature type="chain" id="PRO_5004671486" evidence="8">
    <location>
        <begin position="27"/>
        <end position="1809"/>
    </location>
</feature>
<feature type="domain" description="Ketosynthase family 3 (KS3)" evidence="10">
    <location>
        <begin position="453"/>
        <end position="782"/>
    </location>
</feature>
<feature type="active site" description="Proton donor; for dehydratase activity" evidence="6">
    <location>
        <position position="1411"/>
    </location>
</feature>
<feature type="active site" description="Proton acceptor; for dehydratase activity" evidence="6">
    <location>
        <position position="1130"/>
    </location>
</feature>